<proteinExistence type="predicted"/>
<keyword evidence="8" id="KW-0408">Iron</keyword>
<protein>
    <recommendedName>
        <fullName evidence="10">DNA replication factor Dna2 N-terminal domain-containing protein</fullName>
    </recommendedName>
</protein>
<keyword evidence="6" id="KW-0347">Helicase</keyword>
<evidence type="ECO:0000259" key="10">
    <source>
        <dbReference type="Pfam" id="PF08696"/>
    </source>
</evidence>
<dbReference type="AlphaFoldDB" id="A0A397B5P8"/>
<evidence type="ECO:0000256" key="8">
    <source>
        <dbReference type="ARBA" id="ARBA00023004"/>
    </source>
</evidence>
<evidence type="ECO:0000256" key="5">
    <source>
        <dbReference type="ARBA" id="ARBA00022801"/>
    </source>
</evidence>
<dbReference type="GO" id="GO:0051536">
    <property type="term" value="F:iron-sulfur cluster binding"/>
    <property type="evidence" value="ECO:0007669"/>
    <property type="project" value="UniProtKB-KW"/>
</dbReference>
<dbReference type="PANTHER" id="PTHR36531">
    <property type="entry name" value="CRISPR-ASSOCIATED EXONUCLEASE CAS4"/>
    <property type="match status" value="1"/>
</dbReference>
<dbReference type="Proteomes" id="UP000265427">
    <property type="component" value="Unassembled WGS sequence"/>
</dbReference>
<organism evidence="11 12">
    <name type="scientific">Aphanomyces astaci</name>
    <name type="common">Crayfish plague agent</name>
    <dbReference type="NCBI Taxonomy" id="112090"/>
    <lineage>
        <taxon>Eukaryota</taxon>
        <taxon>Sar</taxon>
        <taxon>Stramenopiles</taxon>
        <taxon>Oomycota</taxon>
        <taxon>Saprolegniomycetes</taxon>
        <taxon>Saprolegniales</taxon>
        <taxon>Verrucalvaceae</taxon>
        <taxon>Aphanomyces</taxon>
    </lineage>
</organism>
<evidence type="ECO:0000256" key="1">
    <source>
        <dbReference type="ARBA" id="ARBA00001966"/>
    </source>
</evidence>
<dbReference type="GO" id="GO:0004386">
    <property type="term" value="F:helicase activity"/>
    <property type="evidence" value="ECO:0007669"/>
    <property type="project" value="UniProtKB-KW"/>
</dbReference>
<evidence type="ECO:0000313" key="11">
    <source>
        <dbReference type="EMBL" id="RHY13926.1"/>
    </source>
</evidence>
<name>A0A397B5P8_APHAT</name>
<dbReference type="GO" id="GO:0004518">
    <property type="term" value="F:nuclease activity"/>
    <property type="evidence" value="ECO:0007669"/>
    <property type="project" value="UniProtKB-KW"/>
</dbReference>
<comment type="cofactor">
    <cofactor evidence="1">
        <name>[4Fe-4S] cluster</name>
        <dbReference type="ChEBI" id="CHEBI:49883"/>
    </cofactor>
</comment>
<dbReference type="PANTHER" id="PTHR36531:SF6">
    <property type="entry name" value="DNA REPLICATION ATP-DEPENDENT HELICASE_NUCLEASE DNA2"/>
    <property type="match status" value="1"/>
</dbReference>
<dbReference type="VEuPathDB" id="FungiDB:H257_13929"/>
<dbReference type="InterPro" id="IPR051827">
    <property type="entry name" value="Cas4_exonuclease"/>
</dbReference>
<evidence type="ECO:0000256" key="3">
    <source>
        <dbReference type="ARBA" id="ARBA00022723"/>
    </source>
</evidence>
<dbReference type="Pfam" id="PF08696">
    <property type="entry name" value="Dna2"/>
    <property type="match status" value="1"/>
</dbReference>
<evidence type="ECO:0000256" key="7">
    <source>
        <dbReference type="ARBA" id="ARBA00022840"/>
    </source>
</evidence>
<dbReference type="EMBL" id="QUSZ01004511">
    <property type="protein sequence ID" value="RHY13926.1"/>
    <property type="molecule type" value="Genomic_DNA"/>
</dbReference>
<evidence type="ECO:0000256" key="9">
    <source>
        <dbReference type="ARBA" id="ARBA00023014"/>
    </source>
</evidence>
<feature type="domain" description="DNA replication factor Dna2 N-terminal" evidence="10">
    <location>
        <begin position="22"/>
        <end position="54"/>
    </location>
</feature>
<dbReference type="GO" id="GO:0005524">
    <property type="term" value="F:ATP binding"/>
    <property type="evidence" value="ECO:0007669"/>
    <property type="project" value="UniProtKB-KW"/>
</dbReference>
<keyword evidence="4" id="KW-0547">Nucleotide-binding</keyword>
<evidence type="ECO:0000256" key="4">
    <source>
        <dbReference type="ARBA" id="ARBA00022741"/>
    </source>
</evidence>
<keyword evidence="2" id="KW-0540">Nuclease</keyword>
<reference evidence="11 12" key="1">
    <citation type="submission" date="2018-08" db="EMBL/GenBank/DDBJ databases">
        <title>Aphanomyces genome sequencing and annotation.</title>
        <authorList>
            <person name="Minardi D."/>
            <person name="Oidtmann B."/>
            <person name="Van Der Giezen M."/>
            <person name="Studholme D.J."/>
        </authorList>
    </citation>
    <scope>NUCLEOTIDE SEQUENCE [LARGE SCALE GENOMIC DNA]</scope>
    <source>
        <strain evidence="11 12">Kv</strain>
    </source>
</reference>
<sequence>MYKWLNQAHRNGIRVKGGGNNTCSALYRLQAVLSIEEPLWSVKYGLKGAVDACLNMQHISHEKANKMMAFELKTGSAEGLLLYLQDVDSTMLQQPVEAHIRGLLHSRNLHAAHLFQARTRQLLPTLLKKTWECQNCFVSAECMLHHAAIEHGSALSSGVPDVFDKVTRHLTVPELTYFKKWIQLLEWESRSNQNTSMLFPQSTEPRLLSNLKAQTHAPGFVELTFGDESANSSSFDAQSDLKVQDRVILSVQSPTHSIFHVAKASVA</sequence>
<evidence type="ECO:0000256" key="2">
    <source>
        <dbReference type="ARBA" id="ARBA00022722"/>
    </source>
</evidence>
<evidence type="ECO:0000313" key="12">
    <source>
        <dbReference type="Proteomes" id="UP000265427"/>
    </source>
</evidence>
<dbReference type="GO" id="GO:0016787">
    <property type="term" value="F:hydrolase activity"/>
    <property type="evidence" value="ECO:0007669"/>
    <property type="project" value="UniProtKB-KW"/>
</dbReference>
<gene>
    <name evidence="11" type="ORF">DYB36_013325</name>
</gene>
<dbReference type="GO" id="GO:0046872">
    <property type="term" value="F:metal ion binding"/>
    <property type="evidence" value="ECO:0007669"/>
    <property type="project" value="UniProtKB-KW"/>
</dbReference>
<dbReference type="InterPro" id="IPR014808">
    <property type="entry name" value="DNA_replication_fac_Dna2_N"/>
</dbReference>
<evidence type="ECO:0000256" key="6">
    <source>
        <dbReference type="ARBA" id="ARBA00022806"/>
    </source>
</evidence>
<accession>A0A397B5P8</accession>
<keyword evidence="5" id="KW-0378">Hydrolase</keyword>
<comment type="caution">
    <text evidence="11">The sequence shown here is derived from an EMBL/GenBank/DDBJ whole genome shotgun (WGS) entry which is preliminary data.</text>
</comment>
<keyword evidence="3" id="KW-0479">Metal-binding</keyword>
<feature type="non-terminal residue" evidence="11">
    <location>
        <position position="267"/>
    </location>
</feature>
<keyword evidence="9" id="KW-0411">Iron-sulfur</keyword>
<keyword evidence="7" id="KW-0067">ATP-binding</keyword>